<gene>
    <name evidence="1" type="ORF">L1987_21576</name>
</gene>
<sequence>MTDIDECEDPNMNSCERICRNIPGNYTCSCPDGYFGDGRKNGSGCIAETSHFPVIKFSLGQLNEKSDVYSFGVVLAELLTGKKPVLKNGREEMVLAKLFVTALEENRLFQILELRVVREGTLEQLQEIAELVKRCLNLSGDDRPTMKTVVIQLEGLRKFTQHPWAIPHETQNLTNTQSNQVDLYSCTM</sequence>
<organism evidence="1 2">
    <name type="scientific">Smallanthus sonchifolius</name>
    <dbReference type="NCBI Taxonomy" id="185202"/>
    <lineage>
        <taxon>Eukaryota</taxon>
        <taxon>Viridiplantae</taxon>
        <taxon>Streptophyta</taxon>
        <taxon>Embryophyta</taxon>
        <taxon>Tracheophyta</taxon>
        <taxon>Spermatophyta</taxon>
        <taxon>Magnoliopsida</taxon>
        <taxon>eudicotyledons</taxon>
        <taxon>Gunneridae</taxon>
        <taxon>Pentapetalae</taxon>
        <taxon>asterids</taxon>
        <taxon>campanulids</taxon>
        <taxon>Asterales</taxon>
        <taxon>Asteraceae</taxon>
        <taxon>Asteroideae</taxon>
        <taxon>Heliantheae alliance</taxon>
        <taxon>Millerieae</taxon>
        <taxon>Smallanthus</taxon>
    </lineage>
</organism>
<name>A0ACB9IUY6_9ASTR</name>
<comment type="caution">
    <text evidence="1">The sequence shown here is derived from an EMBL/GenBank/DDBJ whole genome shotgun (WGS) entry which is preliminary data.</text>
</comment>
<protein>
    <submittedName>
        <fullName evidence="1">Uncharacterized protein</fullName>
    </submittedName>
</protein>
<reference evidence="1 2" key="2">
    <citation type="journal article" date="2022" name="Mol. Ecol. Resour.">
        <title>The genomes of chicory, endive, great burdock and yacon provide insights into Asteraceae paleo-polyploidization history and plant inulin production.</title>
        <authorList>
            <person name="Fan W."/>
            <person name="Wang S."/>
            <person name="Wang H."/>
            <person name="Wang A."/>
            <person name="Jiang F."/>
            <person name="Liu H."/>
            <person name="Zhao H."/>
            <person name="Xu D."/>
            <person name="Zhang Y."/>
        </authorList>
    </citation>
    <scope>NUCLEOTIDE SEQUENCE [LARGE SCALE GENOMIC DNA]</scope>
    <source>
        <strain evidence="2">cv. Yunnan</strain>
        <tissue evidence="1">Leaves</tissue>
    </source>
</reference>
<evidence type="ECO:0000313" key="1">
    <source>
        <dbReference type="EMBL" id="KAI3811844.1"/>
    </source>
</evidence>
<reference evidence="2" key="1">
    <citation type="journal article" date="2022" name="Mol. Ecol. Resour.">
        <title>The genomes of chicory, endive, great burdock and yacon provide insights into Asteraceae palaeo-polyploidization history and plant inulin production.</title>
        <authorList>
            <person name="Fan W."/>
            <person name="Wang S."/>
            <person name="Wang H."/>
            <person name="Wang A."/>
            <person name="Jiang F."/>
            <person name="Liu H."/>
            <person name="Zhao H."/>
            <person name="Xu D."/>
            <person name="Zhang Y."/>
        </authorList>
    </citation>
    <scope>NUCLEOTIDE SEQUENCE [LARGE SCALE GENOMIC DNA]</scope>
    <source>
        <strain evidence="2">cv. Yunnan</strain>
    </source>
</reference>
<keyword evidence="2" id="KW-1185">Reference proteome</keyword>
<accession>A0ACB9IUY6</accession>
<proteinExistence type="predicted"/>
<dbReference type="Proteomes" id="UP001056120">
    <property type="component" value="Linkage Group LG07"/>
</dbReference>
<dbReference type="EMBL" id="CM042024">
    <property type="protein sequence ID" value="KAI3811844.1"/>
    <property type="molecule type" value="Genomic_DNA"/>
</dbReference>
<evidence type="ECO:0000313" key="2">
    <source>
        <dbReference type="Proteomes" id="UP001056120"/>
    </source>
</evidence>